<feature type="compositionally biased region" description="Polar residues" evidence="1">
    <location>
        <begin position="243"/>
        <end position="254"/>
    </location>
</feature>
<name>A0A1X7UZI6_AMPQE</name>
<protein>
    <submittedName>
        <fullName evidence="2">Uncharacterized protein</fullName>
    </submittedName>
</protein>
<dbReference type="Gene3D" id="2.80.10.50">
    <property type="match status" value="2"/>
</dbReference>
<dbReference type="AlphaFoldDB" id="A0A1X7UZI6"/>
<feature type="compositionally biased region" description="Basic and acidic residues" evidence="1">
    <location>
        <begin position="255"/>
        <end position="270"/>
    </location>
</feature>
<evidence type="ECO:0000256" key="1">
    <source>
        <dbReference type="SAM" id="MobiDB-lite"/>
    </source>
</evidence>
<evidence type="ECO:0000313" key="2">
    <source>
        <dbReference type="EnsemblMetazoa" id="Aqu2.1.32944_001"/>
    </source>
</evidence>
<sequence>MATEDTPLYFHDGDIIQLYCPLESGYVYSEPNSTSDLDLSIVSKEKIKVADFAAFSITLKKESENKEKHSSSKEKAKSEETEKIAYGSVICVKHQASDKFLIANDENEVKLSSSDDAKSLFRVVSPNHELEWGNLLKDNDPIKLECNRSSLFVNFNYVQKRKCYKPTLKANGTVFDVQMYCHKQNSKSIKGGSPIIISTLLNIEGYLCATGSFFSSKIDEIESTRPLEEPSASYGRSLEEPTEQQSGIEQQSRIEQPDEQPKYSLTKEGHGKEGMKVDLCKFMEGSFKKLPEYGDAFFQLERVSGPFGSPILFGEECRIKQLFSFKYLAIKSSPAQKVVVLCDFNEENESNVIFKVLSVSGSIDHEEVCDFDKVTFQHVKSSKYLSVDLRIRHGQGKRFDLTANEDSGVLQSQFKVLQVKKYLLMDSYYALGLSSFLYDSYIMLQDKGETLVPMCVIQNEIEKKMI</sequence>
<organism evidence="2">
    <name type="scientific">Amphimedon queenslandica</name>
    <name type="common">Sponge</name>
    <dbReference type="NCBI Taxonomy" id="400682"/>
    <lineage>
        <taxon>Eukaryota</taxon>
        <taxon>Metazoa</taxon>
        <taxon>Porifera</taxon>
        <taxon>Demospongiae</taxon>
        <taxon>Heteroscleromorpha</taxon>
        <taxon>Haplosclerida</taxon>
        <taxon>Niphatidae</taxon>
        <taxon>Amphimedon</taxon>
    </lineage>
</organism>
<dbReference type="EnsemblMetazoa" id="Aqu2.1.32944_001">
    <property type="protein sequence ID" value="Aqu2.1.32944_001"/>
    <property type="gene ID" value="Aqu2.1.32944"/>
</dbReference>
<reference evidence="2" key="1">
    <citation type="submission" date="2017-05" db="UniProtKB">
        <authorList>
            <consortium name="EnsemblMetazoa"/>
        </authorList>
    </citation>
    <scope>IDENTIFICATION</scope>
</reference>
<proteinExistence type="predicted"/>
<dbReference type="InParanoid" id="A0A1X7UZI6"/>
<feature type="region of interest" description="Disordered" evidence="1">
    <location>
        <begin position="224"/>
        <end position="270"/>
    </location>
</feature>
<accession>A0A1X7UZI6</accession>